<name>A0AAE3ERX8_9FLAO</name>
<dbReference type="Gene3D" id="1.20.1440.60">
    <property type="entry name" value="23S rRNA-intervening sequence"/>
    <property type="match status" value="1"/>
</dbReference>
<dbReference type="NCBIfam" id="TIGR02436">
    <property type="entry name" value="four helix bundle protein"/>
    <property type="match status" value="1"/>
</dbReference>
<reference evidence="1" key="1">
    <citation type="submission" date="2023-02" db="EMBL/GenBank/DDBJ databases">
        <title>Genome of Flavobacteriaceae gen. nov. sp. strain F89.</title>
        <authorList>
            <person name="Wang Y."/>
        </authorList>
    </citation>
    <scope>NUCLEOTIDE SEQUENCE</scope>
    <source>
        <strain evidence="1">F89</strain>
    </source>
</reference>
<keyword evidence="2" id="KW-1185">Reference proteome</keyword>
<comment type="caution">
    <text evidence="1">The sequence shown here is derived from an EMBL/GenBank/DDBJ whole genome shotgun (WGS) entry which is preliminary data.</text>
</comment>
<protein>
    <submittedName>
        <fullName evidence="1">Four helix bundle protein</fullName>
    </submittedName>
</protein>
<evidence type="ECO:0000313" key="1">
    <source>
        <dbReference type="EMBL" id="MCG2459288.1"/>
    </source>
</evidence>
<dbReference type="Proteomes" id="UP001200642">
    <property type="component" value="Unassembled WGS sequence"/>
</dbReference>
<dbReference type="SUPFAM" id="SSF158446">
    <property type="entry name" value="IVS-encoded protein-like"/>
    <property type="match status" value="1"/>
</dbReference>
<dbReference type="InterPro" id="IPR036583">
    <property type="entry name" value="23S_rRNA_IVS_sf"/>
</dbReference>
<sequence>MKAVLVNFAASTVFFCKDLPNGITGQYYGNQLLRSAVSSALNFGEMQGAVSDRDFVNKASICLKELKESRINLKILSKGSIMEISQKLLFCWMRLNN</sequence>
<dbReference type="EMBL" id="JAIRBC010000001">
    <property type="protein sequence ID" value="MCG2459288.1"/>
    <property type="molecule type" value="Genomic_DNA"/>
</dbReference>
<accession>A0AAE3ERX8</accession>
<proteinExistence type="predicted"/>
<dbReference type="AlphaFoldDB" id="A0AAE3ERX8"/>
<evidence type="ECO:0000313" key="2">
    <source>
        <dbReference type="Proteomes" id="UP001200642"/>
    </source>
</evidence>
<dbReference type="InterPro" id="IPR012657">
    <property type="entry name" value="23S_rRNA-intervening_sequence"/>
</dbReference>
<organism evidence="1 2">
    <name type="scientific">Cerina litoralis</name>
    <dbReference type="NCBI Taxonomy" id="2874477"/>
    <lineage>
        <taxon>Bacteria</taxon>
        <taxon>Pseudomonadati</taxon>
        <taxon>Bacteroidota</taxon>
        <taxon>Flavobacteriia</taxon>
        <taxon>Flavobacteriales</taxon>
        <taxon>Flavobacteriaceae</taxon>
        <taxon>Cerina</taxon>
    </lineage>
</organism>
<dbReference type="RefSeq" id="WP_317900437.1">
    <property type="nucleotide sequence ID" value="NZ_JAIRBC010000001.1"/>
</dbReference>
<gene>
    <name evidence="1" type="ORF">K8352_00845</name>
</gene>